<evidence type="ECO:0000256" key="6">
    <source>
        <dbReference type="HAMAP-Rule" id="MF_03157"/>
    </source>
</evidence>
<comment type="caution">
    <text evidence="9">The sequence shown here is derived from an EMBL/GenBank/DDBJ whole genome shotgun (WGS) entry which is preliminary data.</text>
</comment>
<comment type="catalytic activity">
    <reaction evidence="6">
        <text>(6S)-NADHX + ATP = ADP + phosphate + NADH + H(+)</text>
        <dbReference type="Rhea" id="RHEA:19017"/>
        <dbReference type="ChEBI" id="CHEBI:15378"/>
        <dbReference type="ChEBI" id="CHEBI:30616"/>
        <dbReference type="ChEBI" id="CHEBI:43474"/>
        <dbReference type="ChEBI" id="CHEBI:57945"/>
        <dbReference type="ChEBI" id="CHEBI:64074"/>
        <dbReference type="ChEBI" id="CHEBI:456216"/>
        <dbReference type="EC" id="4.2.1.93"/>
    </reaction>
</comment>
<dbReference type="GO" id="GO:0047453">
    <property type="term" value="F:ATP-dependent NAD(P)H-hydrate dehydratase activity"/>
    <property type="evidence" value="ECO:0007669"/>
    <property type="project" value="UniProtKB-UniRule"/>
</dbReference>
<keyword evidence="6" id="KW-0597">Phosphoprotein</keyword>
<feature type="binding site" evidence="6">
    <location>
        <position position="137"/>
    </location>
    <ligand>
        <name>(6S)-NADPHX</name>
        <dbReference type="ChEBI" id="CHEBI:64076"/>
    </ligand>
</feature>
<evidence type="ECO:0000259" key="8">
    <source>
        <dbReference type="PROSITE" id="PS51383"/>
    </source>
</evidence>
<keyword evidence="9" id="KW-0418">Kinase</keyword>
<evidence type="ECO:0000256" key="4">
    <source>
        <dbReference type="ARBA" id="ARBA00023027"/>
    </source>
</evidence>
<evidence type="ECO:0000256" key="2">
    <source>
        <dbReference type="ARBA" id="ARBA00022840"/>
    </source>
</evidence>
<dbReference type="AlphaFoldDB" id="A0A086JBA0"/>
<comment type="catalytic activity">
    <reaction evidence="6">
        <text>(6S)-NADPHX + ATP = ADP + phosphate + NADPH + H(+)</text>
        <dbReference type="Rhea" id="RHEA:32231"/>
        <dbReference type="ChEBI" id="CHEBI:15378"/>
        <dbReference type="ChEBI" id="CHEBI:30616"/>
        <dbReference type="ChEBI" id="CHEBI:43474"/>
        <dbReference type="ChEBI" id="CHEBI:57783"/>
        <dbReference type="ChEBI" id="CHEBI:64076"/>
        <dbReference type="ChEBI" id="CHEBI:456216"/>
        <dbReference type="EC" id="4.2.1.93"/>
    </reaction>
</comment>
<gene>
    <name evidence="9" type="ORF">TGP89_258160</name>
</gene>
<evidence type="ECO:0000256" key="7">
    <source>
        <dbReference type="SAM" id="MobiDB-lite"/>
    </source>
</evidence>
<dbReference type="OrthoDB" id="8110916at2759"/>
<dbReference type="PROSITE" id="PS51383">
    <property type="entry name" value="YJEF_C_3"/>
    <property type="match status" value="1"/>
</dbReference>
<evidence type="ECO:0000313" key="10">
    <source>
        <dbReference type="Proteomes" id="UP000028828"/>
    </source>
</evidence>
<dbReference type="GO" id="GO:0046496">
    <property type="term" value="P:nicotinamide nucleotide metabolic process"/>
    <property type="evidence" value="ECO:0007669"/>
    <property type="project" value="UniProtKB-UniRule"/>
</dbReference>
<comment type="cofactor">
    <cofactor evidence="6">
        <name>Mg(2+)</name>
        <dbReference type="ChEBI" id="CHEBI:18420"/>
    </cofactor>
</comment>
<keyword evidence="2 6" id="KW-0067">ATP-binding</keyword>
<dbReference type="Pfam" id="PF01256">
    <property type="entry name" value="Carb_kinase"/>
    <property type="match status" value="1"/>
</dbReference>
<dbReference type="Proteomes" id="UP000028828">
    <property type="component" value="Unassembled WGS sequence"/>
</dbReference>
<feature type="region of interest" description="Disordered" evidence="7">
    <location>
        <begin position="276"/>
        <end position="307"/>
    </location>
</feature>
<feature type="binding site" evidence="6">
    <location>
        <begin position="221"/>
        <end position="227"/>
    </location>
    <ligand>
        <name>(6S)-NADPHX</name>
        <dbReference type="ChEBI" id="CHEBI:64076"/>
    </ligand>
</feature>
<reference evidence="9 10" key="1">
    <citation type="submission" date="2014-03" db="EMBL/GenBank/DDBJ databases">
        <authorList>
            <person name="Sibley D."/>
            <person name="Venepally P."/>
            <person name="Karamycheva S."/>
            <person name="Hadjithomas M."/>
            <person name="Khan A."/>
            <person name="Brunk B."/>
            <person name="Roos D."/>
            <person name="Caler E."/>
            <person name="Lorenzi H."/>
        </authorList>
    </citation>
    <scope>NUCLEOTIDE SEQUENCE [LARGE SCALE GENOMIC DNA]</scope>
    <source>
        <strain evidence="10">p89</strain>
    </source>
</reference>
<feature type="binding site" evidence="6">
    <location>
        <position position="394"/>
    </location>
    <ligand>
        <name>(6S)-NADPHX</name>
        <dbReference type="ChEBI" id="CHEBI:64076"/>
    </ligand>
</feature>
<evidence type="ECO:0000256" key="3">
    <source>
        <dbReference type="ARBA" id="ARBA00022857"/>
    </source>
</evidence>
<keyword evidence="1 6" id="KW-0547">Nucleotide-binding</keyword>
<dbReference type="InterPro" id="IPR000631">
    <property type="entry name" value="CARKD"/>
</dbReference>
<keyword evidence="4 6" id="KW-0520">NAD</keyword>
<dbReference type="Gene3D" id="3.40.1190.20">
    <property type="match status" value="1"/>
</dbReference>
<dbReference type="EMBL" id="AEYI02002173">
    <property type="protein sequence ID" value="KFG29418.1"/>
    <property type="molecule type" value="Genomic_DNA"/>
</dbReference>
<feature type="domain" description="YjeF C-terminal" evidence="8">
    <location>
        <begin position="25"/>
        <end position="505"/>
    </location>
</feature>
<sequence length="508" mass="54790">MAETVRPHGEKDNPEAWDETSSAWVKAAKDFFIPPLDFSHHKGQNGRICVVGGALEFTGAPYFSAMAALHMGMDLAYIITTPEAAGPIKTYSPELIVYPILPGQLQSGQSLEDALVRLENKAGEILKKCHVVVMGPGMGAPAMTTPPADEETKRDACGASGANPESGCTIQRAALTVLEVAMKENKFVVIDADMIRVLCTPPHSPSLQRLKNYRRCLLTPNRREFELLQGAFDSLEKPCSPLSNKYFLSSFFQAVQREQQRSCDAPKSENVFADFSRRWQPPPETDPSLAVDSDDVTHANRSPSPPSVAPCPSLIFLDLFPSSLKSFAGRLADLTLGLNGPNLLVKGPADVFVVFSRLPARREQVCPDARAALATCGLTQNSRGSPKRSGGQGDVLGGILAAFVAWWQIAAEARNRHGGLKAAAGRLSGSACERTPKNEMAHAEGERLSGLVLSGVDEEAAGLLCVMFNASLMVRQTAARAFEEHGRSMLAGHLLPLIGPVFRSLYKE</sequence>
<dbReference type="VEuPathDB" id="ToxoDB:TGP89_258160"/>
<protein>
    <recommendedName>
        <fullName evidence="6">ATP-dependent (S)-NAD(P)H-hydrate dehydratase</fullName>
        <ecNumber evidence="6">4.2.1.93</ecNumber>
    </recommendedName>
    <alternativeName>
        <fullName evidence="6">ATP-dependent NAD(P)HX dehydratase</fullName>
    </alternativeName>
</protein>
<feature type="binding site" evidence="6">
    <location>
        <begin position="346"/>
        <end position="350"/>
    </location>
    <ligand>
        <name>ATP</name>
        <dbReference type="ChEBI" id="CHEBI:30616"/>
    </ligand>
</feature>
<dbReference type="PANTHER" id="PTHR12592">
    <property type="entry name" value="ATP-DEPENDENT (S)-NAD(P)H-HYDRATE DEHYDRATASE FAMILY MEMBER"/>
    <property type="match status" value="1"/>
</dbReference>
<evidence type="ECO:0000256" key="5">
    <source>
        <dbReference type="ARBA" id="ARBA00023239"/>
    </source>
</evidence>
<dbReference type="GO" id="GO:0110051">
    <property type="term" value="P:metabolite repair"/>
    <property type="evidence" value="ECO:0007669"/>
    <property type="project" value="TreeGrafter"/>
</dbReference>
<evidence type="ECO:0000256" key="1">
    <source>
        <dbReference type="ARBA" id="ARBA00022741"/>
    </source>
</evidence>
<keyword evidence="3" id="KW-0521">NADP</keyword>
<dbReference type="GO" id="GO:0005524">
    <property type="term" value="F:ATP binding"/>
    <property type="evidence" value="ECO:0007669"/>
    <property type="project" value="UniProtKB-KW"/>
</dbReference>
<name>A0A086JBA0_TOXGO</name>
<keyword evidence="9" id="KW-0808">Transferase</keyword>
<organism evidence="9 10">
    <name type="scientific">Toxoplasma gondii p89</name>
    <dbReference type="NCBI Taxonomy" id="943119"/>
    <lineage>
        <taxon>Eukaryota</taxon>
        <taxon>Sar</taxon>
        <taxon>Alveolata</taxon>
        <taxon>Apicomplexa</taxon>
        <taxon>Conoidasida</taxon>
        <taxon>Coccidia</taxon>
        <taxon>Eucoccidiorida</taxon>
        <taxon>Eimeriorina</taxon>
        <taxon>Sarcocystidae</taxon>
        <taxon>Toxoplasma</taxon>
    </lineage>
</organism>
<dbReference type="SUPFAM" id="SSF53613">
    <property type="entry name" value="Ribokinase-like"/>
    <property type="match status" value="1"/>
</dbReference>
<dbReference type="InterPro" id="IPR029056">
    <property type="entry name" value="Ribokinase-like"/>
</dbReference>
<dbReference type="EC" id="4.2.1.93" evidence="6"/>
<comment type="similarity">
    <text evidence="6">Belongs to the NnrD/CARKD family.</text>
</comment>
<dbReference type="PANTHER" id="PTHR12592:SF0">
    <property type="entry name" value="ATP-DEPENDENT (S)-NAD(P)H-HYDRATE DEHYDRATASE"/>
    <property type="match status" value="1"/>
</dbReference>
<dbReference type="CDD" id="cd01171">
    <property type="entry name" value="YXKO-related"/>
    <property type="match status" value="1"/>
</dbReference>
<accession>A0A086JBA0</accession>
<evidence type="ECO:0000313" key="9">
    <source>
        <dbReference type="EMBL" id="KFG29418.1"/>
    </source>
</evidence>
<dbReference type="GO" id="GO:0016301">
    <property type="term" value="F:kinase activity"/>
    <property type="evidence" value="ECO:0007669"/>
    <property type="project" value="UniProtKB-KW"/>
</dbReference>
<feature type="binding site" evidence="6">
    <location>
        <begin position="384"/>
        <end position="393"/>
    </location>
    <ligand>
        <name>ATP</name>
        <dbReference type="ChEBI" id="CHEBI:30616"/>
    </ligand>
</feature>
<feature type="region of interest" description="Disordered" evidence="7">
    <location>
        <begin position="140"/>
        <end position="161"/>
    </location>
</feature>
<keyword evidence="5 6" id="KW-0456">Lyase</keyword>
<proteinExistence type="inferred from homology"/>
<dbReference type="HAMAP" id="MF_01965">
    <property type="entry name" value="NADHX_dehydratase"/>
    <property type="match status" value="1"/>
</dbReference>
<comment type="function">
    <text evidence="6">Catalyzes the dehydration of the S-form of NAD(P)HX at the expense of ATP, which is converted to ADP. Together with NAD(P)HX epimerase, which catalyzes the epimerization of the S- and R-forms, the enzyme allows the repair of both epimers of NAD(P)HX, a damaged form of NAD(P)H that is a result of enzymatic or heat-dependent hydration.</text>
</comment>